<evidence type="ECO:0000256" key="3">
    <source>
        <dbReference type="ARBA" id="ARBA00009677"/>
    </source>
</evidence>
<keyword evidence="12" id="KW-0969">Cilium</keyword>
<evidence type="ECO:0000256" key="7">
    <source>
        <dbReference type="RuleBase" id="RU362065"/>
    </source>
</evidence>
<dbReference type="InterPro" id="IPR053927">
    <property type="entry name" value="FlgK_helical"/>
</dbReference>
<keyword evidence="12" id="KW-0966">Cell projection</keyword>
<proteinExistence type="inferred from homology"/>
<feature type="domain" description="Flagellar basal-body/hook protein C-terminal" evidence="10">
    <location>
        <begin position="456"/>
        <end position="491"/>
    </location>
</feature>
<feature type="domain" description="Flagellar hook-associated protein FlgK helical" evidence="11">
    <location>
        <begin position="101"/>
        <end position="354"/>
    </location>
</feature>
<reference evidence="13" key="1">
    <citation type="journal article" date="2019" name="Int. J. Syst. Evol. Microbiol.">
        <title>The Global Catalogue of Microorganisms (GCM) 10K type strain sequencing project: providing services to taxonomists for standard genome sequencing and annotation.</title>
        <authorList>
            <consortium name="The Broad Institute Genomics Platform"/>
            <consortium name="The Broad Institute Genome Sequencing Center for Infectious Disease"/>
            <person name="Wu L."/>
            <person name="Ma J."/>
        </authorList>
    </citation>
    <scope>NUCLEOTIDE SEQUENCE [LARGE SCALE GENOMIC DNA]</scope>
    <source>
        <strain evidence="13">JCM 30234</strain>
    </source>
</reference>
<dbReference type="InterPro" id="IPR010930">
    <property type="entry name" value="Flg_bb/hook_C_dom"/>
</dbReference>
<evidence type="ECO:0000313" key="13">
    <source>
        <dbReference type="Proteomes" id="UP001596620"/>
    </source>
</evidence>
<dbReference type="Pfam" id="PF22638">
    <property type="entry name" value="FlgK_D1"/>
    <property type="match status" value="1"/>
</dbReference>
<evidence type="ECO:0000259" key="10">
    <source>
        <dbReference type="Pfam" id="PF06429"/>
    </source>
</evidence>
<evidence type="ECO:0000256" key="2">
    <source>
        <dbReference type="ARBA" id="ARBA00004613"/>
    </source>
</evidence>
<comment type="caution">
    <text evidence="12">The sequence shown here is derived from an EMBL/GenBank/DDBJ whole genome shotgun (WGS) entry which is preliminary data.</text>
</comment>
<dbReference type="PANTHER" id="PTHR30033:SF1">
    <property type="entry name" value="FLAGELLAR HOOK-ASSOCIATED PROTEIN 1"/>
    <property type="match status" value="1"/>
</dbReference>
<sequence>MSTFDGLEMAKQALFAQQSALYTTSHNISNANTDGYTRQRVNFETSTSFPPSSRNGPEIAGQRGTGVETGSIQRVRNQFLDNQYRTENSSSGYWGAKSDALERVENVMNEPSDTGLSAVMDDFWKSLEDVSTNPDDSGARSVAAQRGQAVAETFNFLSDSLNTIKEDLNTQIGDKVNEVNSIASQIDTINDQVKKAEANGQLPNDLYDKRDNLIDDLSGIVDIQVEYEGSSEGAPKMADGLAKINLVNNDETVLVKGKTNDDQGFNEISETPGEDGDISIKEFTNSEGDIIIPVQKASPNAPTGSLKGLVESSKYVEDDMLGDLDDLANTFASAFNEVHKDGVNLKGQQGTDKFFKDESDKKITAGSITINESIVNSPDKIAAAESNNAGDGDNAQDLADIFDTSQKDLDDDSINGFYQSMIGEMGVTAQEANNKADNTETLRSQVETQRQSVGSVSLDEEMANMVEFQHAYNAAARSMTAVDEMLDRVINNMGLVGR</sequence>
<evidence type="ECO:0000313" key="12">
    <source>
        <dbReference type="EMBL" id="MFC7747771.1"/>
    </source>
</evidence>
<protein>
    <recommendedName>
        <fullName evidence="4 7">Flagellar hook-associated protein 1</fullName>
        <shortName evidence="7">HAP1</shortName>
    </recommendedName>
</protein>
<evidence type="ECO:0000256" key="1">
    <source>
        <dbReference type="ARBA" id="ARBA00004365"/>
    </source>
</evidence>
<dbReference type="Proteomes" id="UP001596620">
    <property type="component" value="Unassembled WGS sequence"/>
</dbReference>
<organism evidence="12 13">
    <name type="scientific">Lentibacillus kimchii</name>
    <dbReference type="NCBI Taxonomy" id="1542911"/>
    <lineage>
        <taxon>Bacteria</taxon>
        <taxon>Bacillati</taxon>
        <taxon>Bacillota</taxon>
        <taxon>Bacilli</taxon>
        <taxon>Bacillales</taxon>
        <taxon>Bacillaceae</taxon>
        <taxon>Lentibacillus</taxon>
    </lineage>
</organism>
<comment type="similarity">
    <text evidence="3 7">Belongs to the flagella basal body rod proteins family.</text>
</comment>
<feature type="domain" description="Flagellar basal body rod protein N-terminal" evidence="9">
    <location>
        <begin position="8"/>
        <end position="37"/>
    </location>
</feature>
<dbReference type="NCBIfam" id="TIGR02492">
    <property type="entry name" value="flgK_ends"/>
    <property type="match status" value="1"/>
</dbReference>
<evidence type="ECO:0000256" key="6">
    <source>
        <dbReference type="ARBA" id="ARBA00023143"/>
    </source>
</evidence>
<evidence type="ECO:0000259" key="9">
    <source>
        <dbReference type="Pfam" id="PF00460"/>
    </source>
</evidence>
<name>A0ABW2UYX1_9BACI</name>
<keyword evidence="6 7" id="KW-0975">Bacterial flagellum</keyword>
<keyword evidence="5 7" id="KW-0964">Secreted</keyword>
<dbReference type="SUPFAM" id="SSF64518">
    <property type="entry name" value="Phase 1 flagellin"/>
    <property type="match status" value="1"/>
</dbReference>
<dbReference type="InterPro" id="IPR001444">
    <property type="entry name" value="Flag_bb_rod_N"/>
</dbReference>
<dbReference type="PRINTS" id="PR01005">
    <property type="entry name" value="FLGHOOKAP1"/>
</dbReference>
<dbReference type="Pfam" id="PF00460">
    <property type="entry name" value="Flg_bb_rod"/>
    <property type="match status" value="1"/>
</dbReference>
<accession>A0ABW2UYX1</accession>
<evidence type="ECO:0000256" key="4">
    <source>
        <dbReference type="ARBA" id="ARBA00016244"/>
    </source>
</evidence>
<dbReference type="InterPro" id="IPR002371">
    <property type="entry name" value="FlgK"/>
</dbReference>
<dbReference type="EMBL" id="JBHTGR010000055">
    <property type="protein sequence ID" value="MFC7747771.1"/>
    <property type="molecule type" value="Genomic_DNA"/>
</dbReference>
<dbReference type="RefSeq" id="WP_382360070.1">
    <property type="nucleotide sequence ID" value="NZ_JBHTGR010000055.1"/>
</dbReference>
<feature type="compositionally biased region" description="Polar residues" evidence="8">
    <location>
        <begin position="45"/>
        <end position="55"/>
    </location>
</feature>
<feature type="region of interest" description="Disordered" evidence="8">
    <location>
        <begin position="45"/>
        <end position="71"/>
    </location>
</feature>
<dbReference type="Pfam" id="PF06429">
    <property type="entry name" value="Flg_bbr_C"/>
    <property type="match status" value="1"/>
</dbReference>
<keyword evidence="13" id="KW-1185">Reference proteome</keyword>
<comment type="subcellular location">
    <subcellularLocation>
        <location evidence="1 7">Bacterial flagellum</location>
    </subcellularLocation>
    <subcellularLocation>
        <location evidence="2 7">Secreted</location>
    </subcellularLocation>
</comment>
<dbReference type="PANTHER" id="PTHR30033">
    <property type="entry name" value="FLAGELLAR HOOK-ASSOCIATED PROTEIN 1"/>
    <property type="match status" value="1"/>
</dbReference>
<gene>
    <name evidence="7 12" type="primary">flgK</name>
    <name evidence="12" type="ORF">ACFQU8_11295</name>
</gene>
<keyword evidence="12" id="KW-0282">Flagellum</keyword>
<evidence type="ECO:0000259" key="11">
    <source>
        <dbReference type="Pfam" id="PF22638"/>
    </source>
</evidence>
<evidence type="ECO:0000256" key="5">
    <source>
        <dbReference type="ARBA" id="ARBA00022525"/>
    </source>
</evidence>
<evidence type="ECO:0000256" key="8">
    <source>
        <dbReference type="SAM" id="MobiDB-lite"/>
    </source>
</evidence>